<dbReference type="GO" id="GO:0003964">
    <property type="term" value="F:RNA-directed DNA polymerase activity"/>
    <property type="evidence" value="ECO:0007669"/>
    <property type="project" value="UniProtKB-KW"/>
</dbReference>
<reference evidence="5" key="2">
    <citation type="submission" date="2014-07" db="EMBL/GenBank/DDBJ databases">
        <authorList>
            <person name="Hull J."/>
        </authorList>
    </citation>
    <scope>NUCLEOTIDE SEQUENCE</scope>
</reference>
<sequence>RHKMSKGAKTDPANYRPISLINVVAKIYEKLLKDRLMSFLEENSIISRQQFGFQNRISTQDALFQVTEEMYERLDRGEKVILTCLNVLRFDRAATLPRLCE</sequence>
<dbReference type="InterPro" id="IPR000477">
    <property type="entry name" value="RT_dom"/>
</dbReference>
<evidence type="ECO:0000313" key="3">
    <source>
        <dbReference type="EMBL" id="JAG14728.1"/>
    </source>
</evidence>
<keyword evidence="5" id="KW-0695">RNA-directed DNA polymerase</keyword>
<proteinExistence type="predicted"/>
<dbReference type="EMBL" id="GBHO01028873">
    <property type="protein sequence ID" value="JAG14731.1"/>
    <property type="molecule type" value="Transcribed_RNA"/>
</dbReference>
<dbReference type="EMBL" id="GBHO01028876">
    <property type="protein sequence ID" value="JAG14728.1"/>
    <property type="molecule type" value="Transcribed_RNA"/>
</dbReference>
<dbReference type="PANTHER" id="PTHR19446">
    <property type="entry name" value="REVERSE TRANSCRIPTASES"/>
    <property type="match status" value="1"/>
</dbReference>
<dbReference type="EMBL" id="GBHO01028875">
    <property type="protein sequence ID" value="JAG14729.1"/>
    <property type="molecule type" value="Transcribed_RNA"/>
</dbReference>
<organism evidence="5">
    <name type="scientific">Lygus hesperus</name>
    <name type="common">Western plant bug</name>
    <dbReference type="NCBI Taxonomy" id="30085"/>
    <lineage>
        <taxon>Eukaryota</taxon>
        <taxon>Metazoa</taxon>
        <taxon>Ecdysozoa</taxon>
        <taxon>Arthropoda</taxon>
        <taxon>Hexapoda</taxon>
        <taxon>Insecta</taxon>
        <taxon>Pterygota</taxon>
        <taxon>Neoptera</taxon>
        <taxon>Paraneoptera</taxon>
        <taxon>Hemiptera</taxon>
        <taxon>Heteroptera</taxon>
        <taxon>Panheteroptera</taxon>
        <taxon>Cimicomorpha</taxon>
        <taxon>Miridae</taxon>
        <taxon>Mirini</taxon>
        <taxon>Lygus</taxon>
    </lineage>
</organism>
<protein>
    <submittedName>
        <fullName evidence="5">Putative RNA-directed DNA polymerase from transposon X-element</fullName>
    </submittedName>
</protein>
<feature type="domain" description="Reverse transcriptase" evidence="1">
    <location>
        <begin position="9"/>
        <end position="68"/>
    </location>
</feature>
<keyword evidence="5" id="KW-0808">Transferase</keyword>
<dbReference type="AlphaFoldDB" id="A0A0A9X503"/>
<accession>A0A0A9X503</accession>
<feature type="non-terminal residue" evidence="5">
    <location>
        <position position="1"/>
    </location>
</feature>
<name>A0A0A9X503_LYGHE</name>
<dbReference type="Pfam" id="PF00078">
    <property type="entry name" value="RVT_1"/>
    <property type="match status" value="1"/>
</dbReference>
<reference evidence="5" key="1">
    <citation type="journal article" date="2014" name="PLoS ONE">
        <title>Transcriptome-Based Identification of ABC Transporters in the Western Tarnished Plant Bug Lygus hesperus.</title>
        <authorList>
            <person name="Hull J.J."/>
            <person name="Chaney K."/>
            <person name="Geib S.M."/>
            <person name="Fabrick J.A."/>
            <person name="Brent C.S."/>
            <person name="Walsh D."/>
            <person name="Lavine L.C."/>
        </authorList>
    </citation>
    <scope>NUCLEOTIDE SEQUENCE</scope>
</reference>
<evidence type="ECO:0000313" key="5">
    <source>
        <dbReference type="EMBL" id="JAG14731.1"/>
    </source>
</evidence>
<gene>
    <name evidence="2" type="ORF">CM83_37762</name>
    <name evidence="5" type="ORF">CM83_37765</name>
    <name evidence="4" type="ORF">CM83_37767</name>
    <name evidence="3" type="ORF">CM83_37768</name>
</gene>
<evidence type="ECO:0000313" key="2">
    <source>
        <dbReference type="EMBL" id="JAG14725.1"/>
    </source>
</evidence>
<dbReference type="EMBL" id="GBHO01028879">
    <property type="protein sequence ID" value="JAG14725.1"/>
    <property type="molecule type" value="Transcribed_RNA"/>
</dbReference>
<evidence type="ECO:0000313" key="4">
    <source>
        <dbReference type="EMBL" id="JAG14729.1"/>
    </source>
</evidence>
<evidence type="ECO:0000259" key="1">
    <source>
        <dbReference type="Pfam" id="PF00078"/>
    </source>
</evidence>
<keyword evidence="5" id="KW-0548">Nucleotidyltransferase</keyword>